<proteinExistence type="predicted"/>
<protein>
    <submittedName>
        <fullName evidence="5">C2H2-type domain-containing protein</fullName>
    </submittedName>
</protein>
<keyword evidence="4" id="KW-1185">Reference proteome</keyword>
<feature type="domain" description="C2H2-type" evidence="2">
    <location>
        <begin position="117"/>
        <end position="138"/>
    </location>
</feature>
<organism evidence="5">
    <name type="scientific">Anisakis simplex</name>
    <name type="common">Herring worm</name>
    <dbReference type="NCBI Taxonomy" id="6269"/>
    <lineage>
        <taxon>Eukaryota</taxon>
        <taxon>Metazoa</taxon>
        <taxon>Ecdysozoa</taxon>
        <taxon>Nematoda</taxon>
        <taxon>Chromadorea</taxon>
        <taxon>Rhabditida</taxon>
        <taxon>Spirurina</taxon>
        <taxon>Ascaridomorpha</taxon>
        <taxon>Ascaridoidea</taxon>
        <taxon>Anisakidae</taxon>
        <taxon>Anisakis</taxon>
        <taxon>Anisakis simplex complex</taxon>
    </lineage>
</organism>
<dbReference type="PROSITE" id="PS00028">
    <property type="entry name" value="ZINC_FINGER_C2H2_1"/>
    <property type="match status" value="1"/>
</dbReference>
<evidence type="ECO:0000313" key="5">
    <source>
        <dbReference type="WBParaSite" id="ASIM_0002048401-mRNA-1"/>
    </source>
</evidence>
<feature type="region of interest" description="Disordered" evidence="1">
    <location>
        <begin position="162"/>
        <end position="196"/>
    </location>
</feature>
<dbReference type="WBParaSite" id="ASIM_0002048401-mRNA-1">
    <property type="protein sequence ID" value="ASIM_0002048401-mRNA-1"/>
    <property type="gene ID" value="ASIM_0002048401"/>
</dbReference>
<name>A0A0M3KHL9_ANISI</name>
<gene>
    <name evidence="3" type="ORF">ASIM_LOCUS19867</name>
</gene>
<feature type="compositionally biased region" description="Acidic residues" evidence="1">
    <location>
        <begin position="172"/>
        <end position="184"/>
    </location>
</feature>
<dbReference type="EMBL" id="UYRR01038146">
    <property type="protein sequence ID" value="VDK72722.1"/>
    <property type="molecule type" value="Genomic_DNA"/>
</dbReference>
<reference evidence="5" key="1">
    <citation type="submission" date="2017-02" db="UniProtKB">
        <authorList>
            <consortium name="WormBaseParasite"/>
        </authorList>
    </citation>
    <scope>IDENTIFICATION</scope>
</reference>
<evidence type="ECO:0000259" key="2">
    <source>
        <dbReference type="PROSITE" id="PS00028"/>
    </source>
</evidence>
<evidence type="ECO:0000313" key="3">
    <source>
        <dbReference type="EMBL" id="VDK72722.1"/>
    </source>
</evidence>
<sequence length="239" mass="27304">MAGYHASFGSHHCILCGNRFKYDYNLLYHYRRSCPYTKIYIDREMREQLDATNLRKLVRKISQEELPSSSPLSLNRLLHNKDLLYNKRQMLRYQTNLNNPLPQLLIPKPGLQHAKSCPVCSVIFYGTDVVERHIKAAHPIEWELQFSENAINATNINRSANAVGSVHRGDEGENGGEYETDDVEPPPTLTAESPVEQPVVRSEPIIRRAHHIEVDEDGNQKLVDENGVVVSSLDNNRYV</sequence>
<evidence type="ECO:0000313" key="4">
    <source>
        <dbReference type="Proteomes" id="UP000267096"/>
    </source>
</evidence>
<reference evidence="3 4" key="2">
    <citation type="submission" date="2018-11" db="EMBL/GenBank/DDBJ databases">
        <authorList>
            <consortium name="Pathogen Informatics"/>
        </authorList>
    </citation>
    <scope>NUCLEOTIDE SEQUENCE [LARGE SCALE GENOMIC DNA]</scope>
</reference>
<dbReference type="InterPro" id="IPR013087">
    <property type="entry name" value="Znf_C2H2_type"/>
</dbReference>
<accession>A0A0M3KHL9</accession>
<evidence type="ECO:0000256" key="1">
    <source>
        <dbReference type="SAM" id="MobiDB-lite"/>
    </source>
</evidence>
<dbReference type="OrthoDB" id="8922241at2759"/>
<dbReference type="Proteomes" id="UP000267096">
    <property type="component" value="Unassembled WGS sequence"/>
</dbReference>
<dbReference type="AlphaFoldDB" id="A0A0M3KHL9"/>